<proteinExistence type="predicted"/>
<dbReference type="Proteomes" id="UP001162834">
    <property type="component" value="Chromosome"/>
</dbReference>
<keyword evidence="11" id="KW-1185">Reference proteome</keyword>
<dbReference type="InterPro" id="IPR011764">
    <property type="entry name" value="Biotin_carboxylation_dom"/>
</dbReference>
<dbReference type="SUPFAM" id="SSF52440">
    <property type="entry name" value="PreATP-grasp domain"/>
    <property type="match status" value="1"/>
</dbReference>
<dbReference type="SMART" id="SM00878">
    <property type="entry name" value="Biotin_carb_C"/>
    <property type="match status" value="1"/>
</dbReference>
<dbReference type="SUPFAM" id="SSF56059">
    <property type="entry name" value="Glutathione synthetase ATP-binding domain-like"/>
    <property type="match status" value="1"/>
</dbReference>
<organism evidence="10 11">
    <name type="scientific">Capillimicrobium parvum</name>
    <dbReference type="NCBI Taxonomy" id="2884022"/>
    <lineage>
        <taxon>Bacteria</taxon>
        <taxon>Bacillati</taxon>
        <taxon>Actinomycetota</taxon>
        <taxon>Thermoleophilia</taxon>
        <taxon>Solirubrobacterales</taxon>
        <taxon>Capillimicrobiaceae</taxon>
        <taxon>Capillimicrobium</taxon>
    </lineage>
</organism>
<dbReference type="RefSeq" id="WP_259311029.1">
    <property type="nucleotide sequence ID" value="NZ_CP087164.1"/>
</dbReference>
<keyword evidence="3 10" id="KW-0436">Ligase</keyword>
<dbReference type="GO" id="GO:0046872">
    <property type="term" value="F:metal ion binding"/>
    <property type="evidence" value="ECO:0007669"/>
    <property type="project" value="InterPro"/>
</dbReference>
<feature type="domain" description="Biotin carboxylation" evidence="9">
    <location>
        <begin position="2"/>
        <end position="447"/>
    </location>
</feature>
<evidence type="ECO:0000259" key="9">
    <source>
        <dbReference type="PROSITE" id="PS50979"/>
    </source>
</evidence>
<comment type="catalytic activity">
    <reaction evidence="6">
        <text>N(6)-biotinyl-L-lysyl-[protein] + hydrogencarbonate + ATP = N(6)-carboxybiotinyl-L-lysyl-[protein] + ADP + phosphate + H(+)</text>
        <dbReference type="Rhea" id="RHEA:13501"/>
        <dbReference type="Rhea" id="RHEA-COMP:10505"/>
        <dbReference type="Rhea" id="RHEA-COMP:10506"/>
        <dbReference type="ChEBI" id="CHEBI:15378"/>
        <dbReference type="ChEBI" id="CHEBI:17544"/>
        <dbReference type="ChEBI" id="CHEBI:30616"/>
        <dbReference type="ChEBI" id="CHEBI:43474"/>
        <dbReference type="ChEBI" id="CHEBI:83144"/>
        <dbReference type="ChEBI" id="CHEBI:83145"/>
        <dbReference type="ChEBI" id="CHEBI:456216"/>
        <dbReference type="EC" id="6.3.4.14"/>
    </reaction>
</comment>
<dbReference type="FunFam" id="3.30.1490.20:FF:000003">
    <property type="entry name" value="acetyl-CoA carboxylase isoform X1"/>
    <property type="match status" value="1"/>
</dbReference>
<dbReference type="InterPro" id="IPR016185">
    <property type="entry name" value="PreATP-grasp_dom_sf"/>
</dbReference>
<dbReference type="PROSITE" id="PS50975">
    <property type="entry name" value="ATP_GRASP"/>
    <property type="match status" value="1"/>
</dbReference>
<evidence type="ECO:0000256" key="1">
    <source>
        <dbReference type="ARBA" id="ARBA00003761"/>
    </source>
</evidence>
<dbReference type="PANTHER" id="PTHR48095">
    <property type="entry name" value="PYRUVATE CARBOXYLASE SUBUNIT A"/>
    <property type="match status" value="1"/>
</dbReference>
<dbReference type="Pfam" id="PF02785">
    <property type="entry name" value="Biotin_carb_C"/>
    <property type="match status" value="1"/>
</dbReference>
<dbReference type="SUPFAM" id="SSF51246">
    <property type="entry name" value="Rudiment single hybrid motif"/>
    <property type="match status" value="1"/>
</dbReference>
<dbReference type="AlphaFoldDB" id="A0A9E6XYU4"/>
<dbReference type="InterPro" id="IPR005482">
    <property type="entry name" value="Biotin_COase_C"/>
</dbReference>
<evidence type="ECO:0000256" key="7">
    <source>
        <dbReference type="PROSITE-ProRule" id="PRU00409"/>
    </source>
</evidence>
<evidence type="ECO:0000256" key="3">
    <source>
        <dbReference type="ARBA" id="ARBA00022598"/>
    </source>
</evidence>
<dbReference type="InterPro" id="IPR011761">
    <property type="entry name" value="ATP-grasp"/>
</dbReference>
<dbReference type="InterPro" id="IPR011054">
    <property type="entry name" value="Rudment_hybrid_motif"/>
</dbReference>
<gene>
    <name evidence="10" type="primary">accC_3</name>
    <name evidence="10" type="ORF">DSM104329_03377</name>
</gene>
<dbReference type="EC" id="6.3.4.14" evidence="2"/>
<feature type="domain" description="ATP-grasp" evidence="8">
    <location>
        <begin position="121"/>
        <end position="318"/>
    </location>
</feature>
<dbReference type="EMBL" id="CP087164">
    <property type="protein sequence ID" value="UGS36965.1"/>
    <property type="molecule type" value="Genomic_DNA"/>
</dbReference>
<dbReference type="Pfam" id="PF00289">
    <property type="entry name" value="Biotin_carb_N"/>
    <property type="match status" value="1"/>
</dbReference>
<dbReference type="GO" id="GO:0005524">
    <property type="term" value="F:ATP binding"/>
    <property type="evidence" value="ECO:0007669"/>
    <property type="project" value="UniProtKB-UniRule"/>
</dbReference>
<dbReference type="Pfam" id="PF02786">
    <property type="entry name" value="CPSase_L_D2"/>
    <property type="match status" value="1"/>
</dbReference>
<dbReference type="InterPro" id="IPR051602">
    <property type="entry name" value="ACC_Biotin_Carboxylase"/>
</dbReference>
<evidence type="ECO:0000259" key="8">
    <source>
        <dbReference type="PROSITE" id="PS50975"/>
    </source>
</evidence>
<dbReference type="PROSITE" id="PS00867">
    <property type="entry name" value="CPSASE_2"/>
    <property type="match status" value="1"/>
</dbReference>
<evidence type="ECO:0000256" key="4">
    <source>
        <dbReference type="ARBA" id="ARBA00022741"/>
    </source>
</evidence>
<keyword evidence="4 7" id="KW-0547">Nucleotide-binding</keyword>
<dbReference type="PANTHER" id="PTHR48095:SF2">
    <property type="entry name" value="BIOTIN CARBOXYLASE, CHLOROPLASTIC"/>
    <property type="match status" value="1"/>
</dbReference>
<protein>
    <recommendedName>
        <fullName evidence="2">biotin carboxylase</fullName>
        <ecNumber evidence="2">6.3.4.14</ecNumber>
    </recommendedName>
</protein>
<accession>A0A9E6XYU4</accession>
<keyword evidence="5 7" id="KW-0067">ATP-binding</keyword>
<sequence length="457" mass="48973">MALERVLVANRGEIAVRVIRACFDEGLEAVLAVSDADRDSLGAQLADRTICIGPASATESYLDIDRLIAAATVTGCDALHPGYGFVSERPELPAACAEAGIAFVGPSEEAMRRSGDKATARALAKDLGIAVGEGSGVLEDATVAAQVAERIGYPVLIKAAGGGGGRGMRLVDEPAELERAFHTAAGEAQQAFDDGRVFIERYVRRARHVEVQVLADGRGGVVHLGHRDCTLQRRYQKLVEEAPAAGLPGDLGQQICAAAVRLIGELDYAGAATCEFLVDVERASYAFLEINARLQVEHPVTEMVTGIDIVREQLRIAGGAPLSFAQDDVEVHGHAIEVRINAERPEAGFLPSPGRIERWAAPVSGDVRVDTACFPGWTVVPYYDSLLAKVIARGIDRAHALRRIDHALRHLRVEGVATTAGFALEVLEHPDVVSGRVHTRWLEEEFLPGWTPKEEAA</sequence>
<evidence type="ECO:0000313" key="10">
    <source>
        <dbReference type="EMBL" id="UGS36965.1"/>
    </source>
</evidence>
<dbReference type="InterPro" id="IPR005479">
    <property type="entry name" value="CPAse_ATP-bd"/>
</dbReference>
<evidence type="ECO:0000256" key="6">
    <source>
        <dbReference type="ARBA" id="ARBA00048600"/>
    </source>
</evidence>
<dbReference type="PROSITE" id="PS50979">
    <property type="entry name" value="BC"/>
    <property type="match status" value="1"/>
</dbReference>
<dbReference type="GO" id="GO:0004075">
    <property type="term" value="F:biotin carboxylase activity"/>
    <property type="evidence" value="ECO:0007669"/>
    <property type="project" value="UniProtKB-EC"/>
</dbReference>
<name>A0A9E6XYU4_9ACTN</name>
<evidence type="ECO:0000256" key="5">
    <source>
        <dbReference type="ARBA" id="ARBA00022840"/>
    </source>
</evidence>
<dbReference type="InterPro" id="IPR005481">
    <property type="entry name" value="BC-like_N"/>
</dbReference>
<dbReference type="PROSITE" id="PS00866">
    <property type="entry name" value="CPSASE_1"/>
    <property type="match status" value="1"/>
</dbReference>
<comment type="function">
    <text evidence="1">This protein is a component of the acetyl coenzyme A carboxylase complex; first, biotin carboxylase catalyzes the carboxylation of the carrier protein and then the transcarboxylase transfers the carboxyl group to form malonyl-CoA.</text>
</comment>
<evidence type="ECO:0000313" key="11">
    <source>
        <dbReference type="Proteomes" id="UP001162834"/>
    </source>
</evidence>
<evidence type="ECO:0000256" key="2">
    <source>
        <dbReference type="ARBA" id="ARBA00013263"/>
    </source>
</evidence>
<reference evidence="10" key="1">
    <citation type="journal article" date="2022" name="Int. J. Syst. Evol. Microbiol.">
        <title>Pseudomonas aegrilactucae sp. nov. and Pseudomonas morbosilactucae sp. nov., pathogens causing bacterial rot of lettuce in Japan.</title>
        <authorList>
            <person name="Sawada H."/>
            <person name="Fujikawa T."/>
            <person name="Satou M."/>
        </authorList>
    </citation>
    <scope>NUCLEOTIDE SEQUENCE</scope>
    <source>
        <strain evidence="10">0166_1</strain>
    </source>
</reference>
<dbReference type="KEGG" id="sbae:DSM104329_03377"/>
<dbReference type="Gene3D" id="3.30.470.20">
    <property type="entry name" value="ATP-grasp fold, B domain"/>
    <property type="match status" value="1"/>
</dbReference>